<proteinExistence type="predicted"/>
<accession>A0A7Y6DYC4</accession>
<reference evidence="1 2" key="1">
    <citation type="submission" date="2020-05" db="EMBL/GenBank/DDBJ databases">
        <title>Genome Sequencing of Type Strains.</title>
        <authorList>
            <person name="Lemaire J.F."/>
            <person name="Inderbitzin P."/>
            <person name="Gregorio O.A."/>
            <person name="Collins S.B."/>
            <person name="Wespe N."/>
            <person name="Knight-Connoni V."/>
        </authorList>
    </citation>
    <scope>NUCLEOTIDE SEQUENCE [LARGE SCALE GENOMIC DNA]</scope>
    <source>
        <strain evidence="1 2">ATCC 25174</strain>
    </source>
</reference>
<protein>
    <submittedName>
        <fullName evidence="1">Uncharacterized protein</fullName>
    </submittedName>
</protein>
<dbReference type="EMBL" id="JABMCI010000065">
    <property type="protein sequence ID" value="NUU17902.1"/>
    <property type="molecule type" value="Genomic_DNA"/>
</dbReference>
<organism evidence="1 2">
    <name type="scientific">Cellulomonas humilata</name>
    <dbReference type="NCBI Taxonomy" id="144055"/>
    <lineage>
        <taxon>Bacteria</taxon>
        <taxon>Bacillati</taxon>
        <taxon>Actinomycetota</taxon>
        <taxon>Actinomycetes</taxon>
        <taxon>Micrococcales</taxon>
        <taxon>Cellulomonadaceae</taxon>
        <taxon>Cellulomonas</taxon>
    </lineage>
</organism>
<dbReference type="RefSeq" id="WP_056090752.1">
    <property type="nucleotide sequence ID" value="NZ_JABMCI010000065.1"/>
</dbReference>
<dbReference type="AlphaFoldDB" id="A0A7Y6DYC4"/>
<dbReference type="Proteomes" id="UP000565724">
    <property type="component" value="Unassembled WGS sequence"/>
</dbReference>
<evidence type="ECO:0000313" key="2">
    <source>
        <dbReference type="Proteomes" id="UP000565724"/>
    </source>
</evidence>
<sequence length="148" mass="15613">MGSDVHLDGHLGSIGPVSMNPVVVDHIGAIGPVTVAGIPNEFGITIHEPIPKIQMGIDPVTLNPLNATITLNPVTLNPVNLNLAVTELPETRAHLPADFTVGLSLLGMDLLSIRLCGEAQMISEAYKAGPCERCGYTDRDDDLDPKDG</sequence>
<keyword evidence="2" id="KW-1185">Reference proteome</keyword>
<comment type="caution">
    <text evidence="1">The sequence shown here is derived from an EMBL/GenBank/DDBJ whole genome shotgun (WGS) entry which is preliminary data.</text>
</comment>
<evidence type="ECO:0000313" key="1">
    <source>
        <dbReference type="EMBL" id="NUU17902.1"/>
    </source>
</evidence>
<name>A0A7Y6DYC4_9CELL</name>
<gene>
    <name evidence="1" type="ORF">HP550_11645</name>
</gene>